<dbReference type="PANTHER" id="PTHR38636:SF1">
    <property type="entry name" value="CHLORIDE CHANNEL PROTEIN CLC-D"/>
    <property type="match status" value="1"/>
</dbReference>
<keyword evidence="2" id="KW-1185">Reference proteome</keyword>
<name>C5FRT0_ARTOC</name>
<dbReference type="PANTHER" id="PTHR38636">
    <property type="entry name" value="PROTEIN CBG20488"/>
    <property type="match status" value="1"/>
</dbReference>
<reference evidence="2" key="1">
    <citation type="journal article" date="2012" name="MBio">
        <title>Comparative genome analysis of Trichophyton rubrum and related dermatophytes reveals candidate genes involved in infection.</title>
        <authorList>
            <person name="Martinez D.A."/>
            <person name="Oliver B.G."/>
            <person name="Graeser Y."/>
            <person name="Goldberg J.M."/>
            <person name="Li W."/>
            <person name="Martinez-Rossi N.M."/>
            <person name="Monod M."/>
            <person name="Shelest E."/>
            <person name="Barton R.C."/>
            <person name="Birch E."/>
            <person name="Brakhage A.A."/>
            <person name="Chen Z."/>
            <person name="Gurr S.J."/>
            <person name="Heiman D."/>
            <person name="Heitman J."/>
            <person name="Kosti I."/>
            <person name="Rossi A."/>
            <person name="Saif S."/>
            <person name="Samalova M."/>
            <person name="Saunders C.W."/>
            <person name="Shea T."/>
            <person name="Summerbell R.C."/>
            <person name="Xu J."/>
            <person name="Young S."/>
            <person name="Zeng Q."/>
            <person name="Birren B.W."/>
            <person name="Cuomo C.A."/>
            <person name="White T.C."/>
        </authorList>
    </citation>
    <scope>NUCLEOTIDE SEQUENCE [LARGE SCALE GENOMIC DNA]</scope>
    <source>
        <strain evidence="2">ATCC MYA-4605 / CBS 113480</strain>
    </source>
</reference>
<dbReference type="OrthoDB" id="544298at2759"/>
<dbReference type="OMA" id="PIEWQDR"/>
<proteinExistence type="predicted"/>
<evidence type="ECO:0000313" key="2">
    <source>
        <dbReference type="Proteomes" id="UP000002035"/>
    </source>
</evidence>
<dbReference type="GeneID" id="9228743"/>
<dbReference type="Proteomes" id="UP000002035">
    <property type="component" value="Unassembled WGS sequence"/>
</dbReference>
<dbReference type="VEuPathDB" id="FungiDB:MCYG_05402"/>
<organism evidence="1 2">
    <name type="scientific">Arthroderma otae (strain ATCC MYA-4605 / CBS 113480)</name>
    <name type="common">Microsporum canis</name>
    <dbReference type="NCBI Taxonomy" id="554155"/>
    <lineage>
        <taxon>Eukaryota</taxon>
        <taxon>Fungi</taxon>
        <taxon>Dikarya</taxon>
        <taxon>Ascomycota</taxon>
        <taxon>Pezizomycotina</taxon>
        <taxon>Eurotiomycetes</taxon>
        <taxon>Eurotiomycetidae</taxon>
        <taxon>Onygenales</taxon>
        <taxon>Arthrodermataceae</taxon>
        <taxon>Microsporum</taxon>
    </lineage>
</organism>
<sequence length="182" mass="19349">MDKLFPHPEYSEDQPQSKTILTIHVLRAGLTAGSILSVLSATLTTLYKEPSAFLSSQHGNRLLIHASRGGLAGFMVSGVMLTAKMWGKEDIEWKDRSWRLLENKGQCEADRWIAAGGLIGGLGMMMLGKGRTAAATVTAAIDKRPTLVVKPLDAIMGGISLGTASGAAGCIAWRKGVHGGKY</sequence>
<dbReference type="EMBL" id="DS995705">
    <property type="protein sequence ID" value="EEQ32583.1"/>
    <property type="molecule type" value="Genomic_DNA"/>
</dbReference>
<dbReference type="InterPro" id="IPR013869">
    <property type="entry name" value="DUF1757"/>
</dbReference>
<dbReference type="Pfam" id="PF08560">
    <property type="entry name" value="DUF1757"/>
    <property type="match status" value="1"/>
</dbReference>
<gene>
    <name evidence="1" type="ORF">MCYG_05402</name>
</gene>
<dbReference type="RefSeq" id="XP_002845533.1">
    <property type="nucleotide sequence ID" value="XM_002845487.1"/>
</dbReference>
<evidence type="ECO:0000313" key="1">
    <source>
        <dbReference type="EMBL" id="EEQ32583.1"/>
    </source>
</evidence>
<dbReference type="AlphaFoldDB" id="C5FRT0"/>
<dbReference type="HOGENOM" id="CLU_100672_0_0_1"/>
<dbReference type="eggNOG" id="ENOG502S5YS">
    <property type="taxonomic scope" value="Eukaryota"/>
</dbReference>
<protein>
    <submittedName>
        <fullName evidence="1">Uncharacterized protein</fullName>
    </submittedName>
</protein>
<accession>C5FRT0</accession>